<comment type="caution">
    <text evidence="1">The sequence shown here is derived from an EMBL/GenBank/DDBJ whole genome shotgun (WGS) entry which is preliminary data.</text>
</comment>
<dbReference type="EMBL" id="JAKJXO020000024">
    <property type="protein sequence ID" value="KAL1591625.1"/>
    <property type="molecule type" value="Genomic_DNA"/>
</dbReference>
<gene>
    <name evidence="1" type="ORF">SLS60_011875</name>
</gene>
<evidence type="ECO:0000313" key="1">
    <source>
        <dbReference type="EMBL" id="KAL1591625.1"/>
    </source>
</evidence>
<feature type="non-terminal residue" evidence="1">
    <location>
        <position position="183"/>
    </location>
</feature>
<organism evidence="1 2">
    <name type="scientific">Paraconiothyrium brasiliense</name>
    <dbReference type="NCBI Taxonomy" id="300254"/>
    <lineage>
        <taxon>Eukaryota</taxon>
        <taxon>Fungi</taxon>
        <taxon>Dikarya</taxon>
        <taxon>Ascomycota</taxon>
        <taxon>Pezizomycotina</taxon>
        <taxon>Dothideomycetes</taxon>
        <taxon>Pleosporomycetidae</taxon>
        <taxon>Pleosporales</taxon>
        <taxon>Massarineae</taxon>
        <taxon>Didymosphaeriaceae</taxon>
        <taxon>Paraconiothyrium</taxon>
    </lineage>
</organism>
<protein>
    <submittedName>
        <fullName evidence="1">Uncharacterized protein</fullName>
    </submittedName>
</protein>
<keyword evidence="2" id="KW-1185">Reference proteome</keyword>
<sequence length="183" mass="20971">MRYVRFLKTPRVVHVKNRRSAHVSCLITITSDLGESFLPCSLTLSAELFQDKRLASDFEFGFDLDSDAQIVVSEILPSTNNLTAWKMVRWSEGMRDLPIILPLSRDYERNGPLVVRIGTEPKSDSDEFDRLLHQDSRGVVSVWSAPFNLPDGATISRTVERRFNIGHRTHRIFEETDESIARH</sequence>
<reference evidence="1 2" key="1">
    <citation type="submission" date="2024-02" db="EMBL/GenBank/DDBJ databases">
        <title>De novo assembly and annotation of 12 fungi associated with fruit tree decline syndrome in Ontario, Canada.</title>
        <authorList>
            <person name="Sulman M."/>
            <person name="Ellouze W."/>
            <person name="Ilyukhin E."/>
        </authorList>
    </citation>
    <scope>NUCLEOTIDE SEQUENCE [LARGE SCALE GENOMIC DNA]</scope>
    <source>
        <strain evidence="1 2">M42-189</strain>
    </source>
</reference>
<evidence type="ECO:0000313" key="2">
    <source>
        <dbReference type="Proteomes" id="UP001521785"/>
    </source>
</evidence>
<proteinExistence type="predicted"/>
<accession>A0ABR3QHJ0</accession>
<name>A0ABR3QHJ0_9PLEO</name>
<dbReference type="Proteomes" id="UP001521785">
    <property type="component" value="Unassembled WGS sequence"/>
</dbReference>